<keyword evidence="1" id="KW-0479">Metal-binding</keyword>
<dbReference type="Pfam" id="PF06918">
    <property type="entry name" value="DUF1280"/>
    <property type="match status" value="1"/>
</dbReference>
<dbReference type="GeneID" id="100892859"/>
<organism evidence="7 8">
    <name type="scientific">Strongylocentrotus purpuratus</name>
    <name type="common">Purple sea urchin</name>
    <dbReference type="NCBI Taxonomy" id="7668"/>
    <lineage>
        <taxon>Eukaryota</taxon>
        <taxon>Metazoa</taxon>
        <taxon>Echinodermata</taxon>
        <taxon>Eleutherozoa</taxon>
        <taxon>Echinozoa</taxon>
        <taxon>Echinoidea</taxon>
        <taxon>Euechinoidea</taxon>
        <taxon>Echinacea</taxon>
        <taxon>Camarodonta</taxon>
        <taxon>Echinidea</taxon>
        <taxon>Strongylocentrotidae</taxon>
        <taxon>Strongylocentrotus</taxon>
    </lineage>
</organism>
<dbReference type="AlphaFoldDB" id="A0A7M7GFH3"/>
<dbReference type="InterPro" id="IPR001841">
    <property type="entry name" value="Znf_RING"/>
</dbReference>
<accession>A0A7M7GFH3</accession>
<keyword evidence="8" id="KW-1185">Reference proteome</keyword>
<dbReference type="InterPro" id="IPR013083">
    <property type="entry name" value="Znf_RING/FYVE/PHD"/>
</dbReference>
<dbReference type="InterPro" id="IPR009689">
    <property type="entry name" value="DUF1280"/>
</dbReference>
<evidence type="ECO:0000256" key="5">
    <source>
        <dbReference type="SAM" id="Coils"/>
    </source>
</evidence>
<evidence type="ECO:0000259" key="6">
    <source>
        <dbReference type="PROSITE" id="PS50089"/>
    </source>
</evidence>
<feature type="coiled-coil region" evidence="5">
    <location>
        <begin position="695"/>
        <end position="722"/>
    </location>
</feature>
<reference evidence="8" key="1">
    <citation type="submission" date="2015-02" db="EMBL/GenBank/DDBJ databases">
        <title>Genome sequencing for Strongylocentrotus purpuratus.</title>
        <authorList>
            <person name="Murali S."/>
            <person name="Liu Y."/>
            <person name="Vee V."/>
            <person name="English A."/>
            <person name="Wang M."/>
            <person name="Skinner E."/>
            <person name="Han Y."/>
            <person name="Muzny D.M."/>
            <person name="Worley K.C."/>
            <person name="Gibbs R.A."/>
        </authorList>
    </citation>
    <scope>NUCLEOTIDE SEQUENCE</scope>
</reference>
<evidence type="ECO:0000256" key="3">
    <source>
        <dbReference type="ARBA" id="ARBA00022833"/>
    </source>
</evidence>
<dbReference type="PROSITE" id="PS50089">
    <property type="entry name" value="ZF_RING_2"/>
    <property type="match status" value="1"/>
</dbReference>
<keyword evidence="3" id="KW-0862">Zinc</keyword>
<dbReference type="Proteomes" id="UP000007110">
    <property type="component" value="Unassembled WGS sequence"/>
</dbReference>
<dbReference type="PANTHER" id="PTHR31424:SF3">
    <property type="entry name" value="RING-TYPE DOMAIN-CONTAINING PROTEIN"/>
    <property type="match status" value="1"/>
</dbReference>
<evidence type="ECO:0000256" key="4">
    <source>
        <dbReference type="PROSITE-ProRule" id="PRU00175"/>
    </source>
</evidence>
<evidence type="ECO:0000256" key="1">
    <source>
        <dbReference type="ARBA" id="ARBA00022723"/>
    </source>
</evidence>
<dbReference type="PROSITE" id="PS00518">
    <property type="entry name" value="ZF_RING_1"/>
    <property type="match status" value="1"/>
</dbReference>
<sequence length="964" mass="109221">MSCQPRPATGGSKGVVDVLGGGGLYEHLIHLAKLCRLCGQMLSKHPTSYEVGNYFHLISRYVSVQEDDHNIHPKQFCKACYTGMLSPRNKWVPTATWATHRPNPNCAVCTNSRKMSLGGRPSKKKSTGRPKIDRSINATLDSLKVNSRVADIVIDNEDSFKERFGVANDSPFCCRICECVFVCPVSTPCEHLFCMSCVHNLFVSDFCVHFSCPTCHSQIHFQSLTPAPTYFQNILKKSDISCKQCNTNLTYDKATQHSHPSTSGSIVVHDRHYIHKQTINNLISQLTPQQKEDIGTVILREKLHASKDGATAVYRTRGQPLVTKLITKPQKSSADSTPATKRRRSLQLASIRDDISEGSAVQFQHEVTMAHRAGALDDPSSIKIKDVDMLTMRSMLRLSWKMTRKLKKWLKEHNIASDCEKKVRAQEAKVIGDNLEGEWVPLQFHNEERKETEITKTPLVKVSSLERKVMSLLDEYEKLNLLSFDDTRGEVWLKVGGDKGGSSFKMMLQICNVSRPNSVQNTIIVLMFNAVDSIFNLQLALQGFSAEVEQLTTKTWRGRPLRVFHFGDYAYLSKIYGLTGPNGCHCCLYCLASKQDMMKLATERGERQSRTLATLEEHLHQFNHSGSKRAKDHFNVVRQPLVTIPIDQVCPPGLHISLGLFLKHFNSMEKACHQLDLQTVAYLAPQDNPVNLSKNMVYMVERHRLEARLAEKEEERKDLMEQLSCFILLYPEEAASQPLQLLQESVKEKDSEINDVKVALNKSKKVSVASGMIAASLDQALQDMHVQRQAFHGMSFVGNHVHKCLKPDNIIRLTTRVADTMRQLCPDSEPLIREAEQVAATYRNLFTLFGRCHVAINTCGFLKDDKINELESNIKDYLHFFRTNFPTESVPPKMHLLEEHIVPWLRKWRATMGTMGEQGGESVHAQINNIKRDLRGYNNDLDLLLRTVKGQWLASNPQTYKLYM</sequence>
<dbReference type="RefSeq" id="XP_003723372.2">
    <property type="nucleotide sequence ID" value="XM_003723324.3"/>
</dbReference>
<evidence type="ECO:0000256" key="2">
    <source>
        <dbReference type="ARBA" id="ARBA00022771"/>
    </source>
</evidence>
<keyword evidence="5" id="KW-0175">Coiled coil</keyword>
<dbReference type="PANTHER" id="PTHR31424">
    <property type="entry name" value="PROTEIN CBG23806"/>
    <property type="match status" value="1"/>
</dbReference>
<dbReference type="InParanoid" id="A0A7M7GFH3"/>
<proteinExistence type="predicted"/>
<dbReference type="Gene3D" id="3.30.40.10">
    <property type="entry name" value="Zinc/RING finger domain, C3HC4 (zinc finger)"/>
    <property type="match status" value="1"/>
</dbReference>
<keyword evidence="2 4" id="KW-0863">Zinc-finger</keyword>
<evidence type="ECO:0000313" key="7">
    <source>
        <dbReference type="EnsemblMetazoa" id="XP_003723372"/>
    </source>
</evidence>
<name>A0A7M7GFH3_STRPU</name>
<dbReference type="EnsemblMetazoa" id="XM_003723324">
    <property type="protein sequence ID" value="XP_003723372"/>
    <property type="gene ID" value="LOC100892859"/>
</dbReference>
<dbReference type="KEGG" id="spu:100892859"/>
<dbReference type="SUPFAM" id="SSF57850">
    <property type="entry name" value="RING/U-box"/>
    <property type="match status" value="1"/>
</dbReference>
<dbReference type="InterPro" id="IPR017907">
    <property type="entry name" value="Znf_RING_CS"/>
</dbReference>
<dbReference type="CDD" id="cd16449">
    <property type="entry name" value="RING-HC"/>
    <property type="match status" value="1"/>
</dbReference>
<dbReference type="OMA" id="TATWATH"/>
<dbReference type="OrthoDB" id="6105938at2759"/>
<dbReference type="GO" id="GO:0008270">
    <property type="term" value="F:zinc ion binding"/>
    <property type="evidence" value="ECO:0007669"/>
    <property type="project" value="UniProtKB-KW"/>
</dbReference>
<reference evidence="7" key="2">
    <citation type="submission" date="2021-01" db="UniProtKB">
        <authorList>
            <consortium name="EnsemblMetazoa"/>
        </authorList>
    </citation>
    <scope>IDENTIFICATION</scope>
</reference>
<protein>
    <recommendedName>
        <fullName evidence="6">RING-type domain-containing protein</fullName>
    </recommendedName>
</protein>
<feature type="domain" description="RING-type" evidence="6">
    <location>
        <begin position="174"/>
        <end position="216"/>
    </location>
</feature>
<evidence type="ECO:0000313" key="8">
    <source>
        <dbReference type="Proteomes" id="UP000007110"/>
    </source>
</evidence>